<proteinExistence type="predicted"/>
<reference evidence="1" key="1">
    <citation type="journal article" date="2015" name="Nature">
        <title>Complex archaea that bridge the gap between prokaryotes and eukaryotes.</title>
        <authorList>
            <person name="Spang A."/>
            <person name="Saw J.H."/>
            <person name="Jorgensen S.L."/>
            <person name="Zaremba-Niedzwiedzka K."/>
            <person name="Martijn J."/>
            <person name="Lind A.E."/>
            <person name="van Eijk R."/>
            <person name="Schleper C."/>
            <person name="Guy L."/>
            <person name="Ettema T.J."/>
        </authorList>
    </citation>
    <scope>NUCLEOTIDE SEQUENCE</scope>
</reference>
<organism evidence="1">
    <name type="scientific">marine sediment metagenome</name>
    <dbReference type="NCBI Taxonomy" id="412755"/>
    <lineage>
        <taxon>unclassified sequences</taxon>
        <taxon>metagenomes</taxon>
        <taxon>ecological metagenomes</taxon>
    </lineage>
</organism>
<name>A0A0F9IEG0_9ZZZZ</name>
<accession>A0A0F9IEG0</accession>
<protein>
    <submittedName>
        <fullName evidence="1">Uncharacterized protein</fullName>
    </submittedName>
</protein>
<dbReference type="AlphaFoldDB" id="A0A0F9IEG0"/>
<dbReference type="EMBL" id="LAZR01012622">
    <property type="protein sequence ID" value="KKM25882.1"/>
    <property type="molecule type" value="Genomic_DNA"/>
</dbReference>
<sequence length="39" mass="4525">MIVVAKSNIKGTRIYNEIDTAYLPFEPKKGEVRWQKETA</sequence>
<gene>
    <name evidence="1" type="ORF">LCGC14_1590490</name>
</gene>
<evidence type="ECO:0000313" key="1">
    <source>
        <dbReference type="EMBL" id="KKM25882.1"/>
    </source>
</evidence>
<comment type="caution">
    <text evidence="1">The sequence shown here is derived from an EMBL/GenBank/DDBJ whole genome shotgun (WGS) entry which is preliminary data.</text>
</comment>